<keyword evidence="6" id="KW-0418">Kinase</keyword>
<dbReference type="GO" id="GO:0004673">
    <property type="term" value="F:protein histidine kinase activity"/>
    <property type="evidence" value="ECO:0007669"/>
    <property type="project" value="UniProtKB-EC"/>
</dbReference>
<evidence type="ECO:0000313" key="14">
    <source>
        <dbReference type="EMBL" id="RUT00186.1"/>
    </source>
</evidence>
<dbReference type="InterPro" id="IPR011495">
    <property type="entry name" value="Sig_transdc_His_kin_sub2_dim/P"/>
</dbReference>
<keyword evidence="4" id="KW-0808">Transferase</keyword>
<evidence type="ECO:0000256" key="4">
    <source>
        <dbReference type="ARBA" id="ARBA00022679"/>
    </source>
</evidence>
<dbReference type="InterPro" id="IPR000644">
    <property type="entry name" value="CBS_dom"/>
</dbReference>
<dbReference type="GO" id="GO:0005524">
    <property type="term" value="F:ATP binding"/>
    <property type="evidence" value="ECO:0007669"/>
    <property type="project" value="UniProtKB-KW"/>
</dbReference>
<dbReference type="InterPro" id="IPR013656">
    <property type="entry name" value="PAS_4"/>
</dbReference>
<dbReference type="Pfam" id="PF08448">
    <property type="entry name" value="PAS_4"/>
    <property type="match status" value="1"/>
</dbReference>
<evidence type="ECO:0000256" key="5">
    <source>
        <dbReference type="ARBA" id="ARBA00022741"/>
    </source>
</evidence>
<dbReference type="InterPro" id="IPR046342">
    <property type="entry name" value="CBS_dom_sf"/>
</dbReference>
<dbReference type="SUPFAM" id="SSF55785">
    <property type="entry name" value="PYP-like sensor domain (PAS domain)"/>
    <property type="match status" value="2"/>
</dbReference>
<dbReference type="Gene3D" id="3.30.565.10">
    <property type="entry name" value="Histidine kinase-like ATPase, C-terminal domain"/>
    <property type="match status" value="1"/>
</dbReference>
<dbReference type="PROSITE" id="PS50109">
    <property type="entry name" value="HIS_KIN"/>
    <property type="match status" value="1"/>
</dbReference>
<dbReference type="Pfam" id="PF08447">
    <property type="entry name" value="PAS_3"/>
    <property type="match status" value="1"/>
</dbReference>
<evidence type="ECO:0000259" key="11">
    <source>
        <dbReference type="PROSITE" id="PS50112"/>
    </source>
</evidence>
<evidence type="ECO:0000259" key="10">
    <source>
        <dbReference type="PROSITE" id="PS50109"/>
    </source>
</evidence>
<dbReference type="PANTHER" id="PTHR41523:SF8">
    <property type="entry name" value="ETHYLENE RESPONSE SENSOR PROTEIN"/>
    <property type="match status" value="1"/>
</dbReference>
<comment type="caution">
    <text evidence="14">The sequence shown here is derived from an EMBL/GenBank/DDBJ whole genome shotgun (WGS) entry which is preliminary data.</text>
</comment>
<dbReference type="SUPFAM" id="SSF54631">
    <property type="entry name" value="CBS-domain pair"/>
    <property type="match status" value="1"/>
</dbReference>
<organism evidence="14 15">
    <name type="scientific">Dulcicalothrix desertica PCC 7102</name>
    <dbReference type="NCBI Taxonomy" id="232991"/>
    <lineage>
        <taxon>Bacteria</taxon>
        <taxon>Bacillati</taxon>
        <taxon>Cyanobacteriota</taxon>
        <taxon>Cyanophyceae</taxon>
        <taxon>Nostocales</taxon>
        <taxon>Calotrichaceae</taxon>
        <taxon>Dulcicalothrix</taxon>
    </lineage>
</organism>
<dbReference type="SMART" id="SM00387">
    <property type="entry name" value="HATPase_c"/>
    <property type="match status" value="1"/>
</dbReference>
<dbReference type="InterPro" id="IPR001610">
    <property type="entry name" value="PAC"/>
</dbReference>
<evidence type="ECO:0000259" key="12">
    <source>
        <dbReference type="PROSITE" id="PS50113"/>
    </source>
</evidence>
<accession>A0A433V275</accession>
<keyword evidence="15" id="KW-1185">Reference proteome</keyword>
<dbReference type="SMART" id="SM00086">
    <property type="entry name" value="PAC"/>
    <property type="match status" value="2"/>
</dbReference>
<keyword evidence="8" id="KW-0843">Virulence</keyword>
<feature type="domain" description="CBS" evidence="13">
    <location>
        <begin position="77"/>
        <end position="134"/>
    </location>
</feature>
<evidence type="ECO:0000256" key="8">
    <source>
        <dbReference type="ARBA" id="ARBA00023026"/>
    </source>
</evidence>
<evidence type="ECO:0000256" key="6">
    <source>
        <dbReference type="ARBA" id="ARBA00022777"/>
    </source>
</evidence>
<dbReference type="InterPro" id="IPR035965">
    <property type="entry name" value="PAS-like_dom_sf"/>
</dbReference>
<protein>
    <recommendedName>
        <fullName evidence="2">histidine kinase</fullName>
        <ecNumber evidence="2">2.7.13.3</ecNumber>
    </recommendedName>
</protein>
<dbReference type="PANTHER" id="PTHR41523">
    <property type="entry name" value="TWO-COMPONENT SYSTEM SENSOR PROTEIN"/>
    <property type="match status" value="1"/>
</dbReference>
<dbReference type="InterPro" id="IPR013655">
    <property type="entry name" value="PAS_fold_3"/>
</dbReference>
<dbReference type="NCBIfam" id="TIGR00229">
    <property type="entry name" value="sensory_box"/>
    <property type="match status" value="1"/>
</dbReference>
<feature type="domain" description="Histidine kinase" evidence="10">
    <location>
        <begin position="445"/>
        <end position="637"/>
    </location>
</feature>
<dbReference type="Pfam" id="PF07568">
    <property type="entry name" value="HisKA_2"/>
    <property type="match status" value="1"/>
</dbReference>
<keyword evidence="3" id="KW-0597">Phosphoprotein</keyword>
<dbReference type="PROSITE" id="PS51371">
    <property type="entry name" value="CBS"/>
    <property type="match status" value="1"/>
</dbReference>
<dbReference type="InterPro" id="IPR005467">
    <property type="entry name" value="His_kinase_dom"/>
</dbReference>
<keyword evidence="9" id="KW-0129">CBS domain</keyword>
<dbReference type="Gene3D" id="3.30.450.20">
    <property type="entry name" value="PAS domain"/>
    <property type="match status" value="2"/>
</dbReference>
<evidence type="ECO:0000256" key="9">
    <source>
        <dbReference type="PROSITE-ProRule" id="PRU00703"/>
    </source>
</evidence>
<gene>
    <name evidence="14" type="ORF">DSM106972_076340</name>
</gene>
<dbReference type="Pfam" id="PF02518">
    <property type="entry name" value="HATPase_c"/>
    <property type="match status" value="1"/>
</dbReference>
<dbReference type="SUPFAM" id="SSF55874">
    <property type="entry name" value="ATPase domain of HSP90 chaperone/DNA topoisomerase II/histidine kinase"/>
    <property type="match status" value="1"/>
</dbReference>
<dbReference type="Pfam" id="PF00571">
    <property type="entry name" value="CBS"/>
    <property type="match status" value="2"/>
</dbReference>
<evidence type="ECO:0000256" key="3">
    <source>
        <dbReference type="ARBA" id="ARBA00022553"/>
    </source>
</evidence>
<dbReference type="PROSITE" id="PS50112">
    <property type="entry name" value="PAS"/>
    <property type="match status" value="1"/>
</dbReference>
<evidence type="ECO:0000259" key="13">
    <source>
        <dbReference type="PROSITE" id="PS51371"/>
    </source>
</evidence>
<proteinExistence type="predicted"/>
<comment type="catalytic activity">
    <reaction evidence="1">
        <text>ATP + protein L-histidine = ADP + protein N-phospho-L-histidine.</text>
        <dbReference type="EC" id="2.7.13.3"/>
    </reaction>
</comment>
<dbReference type="Gene3D" id="3.10.580.10">
    <property type="entry name" value="CBS-domain"/>
    <property type="match status" value="1"/>
</dbReference>
<reference evidence="14" key="2">
    <citation type="journal article" date="2019" name="Genome Biol. Evol.">
        <title>Day and night: Metabolic profiles and evolutionary relationships of six axenic non-marine cyanobacteria.</title>
        <authorList>
            <person name="Will S.E."/>
            <person name="Henke P."/>
            <person name="Boedeker C."/>
            <person name="Huang S."/>
            <person name="Brinkmann H."/>
            <person name="Rohde M."/>
            <person name="Jarek M."/>
            <person name="Friedl T."/>
            <person name="Seufert S."/>
            <person name="Schumacher M."/>
            <person name="Overmann J."/>
            <person name="Neumann-Schaal M."/>
            <person name="Petersen J."/>
        </authorList>
    </citation>
    <scope>NUCLEOTIDE SEQUENCE [LARGE SCALE GENOMIC DNA]</scope>
    <source>
        <strain evidence="14">PCC 7102</strain>
    </source>
</reference>
<dbReference type="CDD" id="cd00130">
    <property type="entry name" value="PAS"/>
    <property type="match status" value="2"/>
</dbReference>
<dbReference type="PROSITE" id="PS50113">
    <property type="entry name" value="PAC"/>
    <property type="match status" value="1"/>
</dbReference>
<evidence type="ECO:0000313" key="15">
    <source>
        <dbReference type="Proteomes" id="UP000271624"/>
    </source>
</evidence>
<dbReference type="SMART" id="SM00116">
    <property type="entry name" value="CBS"/>
    <property type="match status" value="2"/>
</dbReference>
<dbReference type="EC" id="2.7.13.3" evidence="2"/>
<dbReference type="InterPro" id="IPR000014">
    <property type="entry name" value="PAS"/>
</dbReference>
<evidence type="ECO:0000256" key="7">
    <source>
        <dbReference type="ARBA" id="ARBA00022840"/>
    </source>
</evidence>
<dbReference type="EMBL" id="RSCL01000025">
    <property type="protein sequence ID" value="RUT00186.1"/>
    <property type="molecule type" value="Genomic_DNA"/>
</dbReference>
<keyword evidence="7" id="KW-0067">ATP-binding</keyword>
<reference evidence="14" key="1">
    <citation type="submission" date="2018-12" db="EMBL/GenBank/DDBJ databases">
        <authorList>
            <person name="Will S."/>
            <person name="Neumann-Schaal M."/>
            <person name="Henke P."/>
        </authorList>
    </citation>
    <scope>NUCLEOTIDE SEQUENCE</scope>
    <source>
        <strain evidence="14">PCC 7102</strain>
    </source>
</reference>
<feature type="domain" description="PAC" evidence="12">
    <location>
        <begin position="382"/>
        <end position="434"/>
    </location>
</feature>
<keyword evidence="5" id="KW-0547">Nucleotide-binding</keyword>
<dbReference type="OrthoDB" id="9758522at2"/>
<dbReference type="RefSeq" id="WP_127085714.1">
    <property type="nucleotide sequence ID" value="NZ_RSCL01000025.1"/>
</dbReference>
<feature type="domain" description="PAS" evidence="11">
    <location>
        <begin position="306"/>
        <end position="378"/>
    </location>
</feature>
<dbReference type="AlphaFoldDB" id="A0A433V275"/>
<dbReference type="InterPro" id="IPR036890">
    <property type="entry name" value="HATPase_C_sf"/>
</dbReference>
<dbReference type="Proteomes" id="UP000271624">
    <property type="component" value="Unassembled WGS sequence"/>
</dbReference>
<evidence type="ECO:0000256" key="2">
    <source>
        <dbReference type="ARBA" id="ARBA00012438"/>
    </source>
</evidence>
<sequence length="637" mass="72167">MPTVESIVPTLTFPSNTPLPNVINFMGAYSESTCQTAPCDCVYVVEQSRLLGIFTVNDLVKLLLSQVDYTTITIGEVMQAPVTVDKNIETSTALSLFGKQHHKSLAIVDEDGSFLGILTPETIAAQLQTQLNKTKQHAIRAEKLAKVNQQLQQKICFSVKTEAQLLKTTSELQQIFQAFPDIYFRLAADGTILSYYVQDESALYLPPEEFLGKPVKDVVPSEVSEKFNTAIVELNQTKSLVAIEYSLLMHDGEKSFEARLLPSIQEQVIVIIRDITQRKQAQAALQTAKNSLERRVEARTYELKKAEDRYTRAIYAGKVGIWEWNIDTNEIYIDPNLKAMLGYADNELSNCFEEWLNLVHPSDIDALKVEINAYIEGLIPKYEIEHRMRHRDGQYIWFLARGTMLCDINDKICFMAGSNTDITVSKYTEARLKGSLKEKEVLLKEIHHRVKNNLQVISSLLRLQARYIKDEEALDILRDSQNRVRAMAMIHESLYQSTDLGKIKFSEYIRNLSNNLACGYSLNKDIKINLQIHQVELRIDTAIPCGLIINELVSNAIKHAFINAEFGVIYIEFLDLGNSKYSFSVSDNGIGVPDDIELRRNQSLGLQLVWSLVEQLEGSIIFNNKLGTSFTITFVEQ</sequence>
<dbReference type="InterPro" id="IPR003594">
    <property type="entry name" value="HATPase_dom"/>
</dbReference>
<evidence type="ECO:0000256" key="1">
    <source>
        <dbReference type="ARBA" id="ARBA00000085"/>
    </source>
</evidence>
<name>A0A433V275_9CYAN</name>
<dbReference type="SMART" id="SM00091">
    <property type="entry name" value="PAS"/>
    <property type="match status" value="2"/>
</dbReference>
<dbReference type="InterPro" id="IPR000700">
    <property type="entry name" value="PAS-assoc_C"/>
</dbReference>